<dbReference type="GO" id="GO:0020037">
    <property type="term" value="F:heme binding"/>
    <property type="evidence" value="ECO:0007669"/>
    <property type="project" value="InterPro"/>
</dbReference>
<evidence type="ECO:0000259" key="1">
    <source>
        <dbReference type="Pfam" id="PF07700"/>
    </source>
</evidence>
<dbReference type="AlphaFoldDB" id="A0A4U1BTK7"/>
<proteinExistence type="predicted"/>
<dbReference type="Pfam" id="PF07700">
    <property type="entry name" value="HNOB"/>
    <property type="match status" value="1"/>
</dbReference>
<evidence type="ECO:0000313" key="2">
    <source>
        <dbReference type="EMBL" id="TKB58519.1"/>
    </source>
</evidence>
<dbReference type="InterPro" id="IPR011644">
    <property type="entry name" value="Heme_NO-bd"/>
</dbReference>
<dbReference type="Gene3D" id="3.90.1520.10">
    <property type="entry name" value="H-NOX domain"/>
    <property type="match status" value="1"/>
</dbReference>
<feature type="domain" description="Heme NO-binding" evidence="1">
    <location>
        <begin position="3"/>
        <end position="161"/>
    </location>
</feature>
<accession>A0A4U1BTK7</accession>
<gene>
    <name evidence="2" type="ORF">FCL42_01875</name>
</gene>
<dbReference type="Proteomes" id="UP000305675">
    <property type="component" value="Unassembled WGS sequence"/>
</dbReference>
<protein>
    <recommendedName>
        <fullName evidence="1">Heme NO-binding domain-containing protein</fullName>
    </recommendedName>
</protein>
<name>A0A4U1BTK7_9GAMM</name>
<dbReference type="InterPro" id="IPR024096">
    <property type="entry name" value="NO_sig/Golgi_transp_ligand-bd"/>
</dbReference>
<evidence type="ECO:0000313" key="3">
    <source>
        <dbReference type="Proteomes" id="UP000305675"/>
    </source>
</evidence>
<dbReference type="OrthoDB" id="7266652at2"/>
<dbReference type="RefSeq" id="WP_136861667.1">
    <property type="nucleotide sequence ID" value="NZ_SWCJ01000001.1"/>
</dbReference>
<keyword evidence="3" id="KW-1185">Reference proteome</keyword>
<reference evidence="2 3" key="1">
    <citation type="submission" date="2019-04" db="EMBL/GenBank/DDBJ databases">
        <authorList>
            <person name="Hwang J.C."/>
        </authorList>
    </citation>
    <scope>NUCLEOTIDE SEQUENCE [LARGE SCALE GENOMIC DNA]</scope>
    <source>
        <strain evidence="2 3">IMCC35002</strain>
    </source>
</reference>
<dbReference type="InterPro" id="IPR038158">
    <property type="entry name" value="H-NOX_domain_sf"/>
</dbReference>
<dbReference type="EMBL" id="SWCJ01000001">
    <property type="protein sequence ID" value="TKB58519.1"/>
    <property type="molecule type" value="Genomic_DNA"/>
</dbReference>
<dbReference type="SUPFAM" id="SSF111126">
    <property type="entry name" value="Ligand-binding domain in the NO signalling and Golgi transport"/>
    <property type="match status" value="1"/>
</dbReference>
<comment type="caution">
    <text evidence="2">The sequence shown here is derived from an EMBL/GenBank/DDBJ whole genome shotgun (WGS) entry which is preliminary data.</text>
</comment>
<organism evidence="2 3">
    <name type="scientific">Ferrimonas aestuarii</name>
    <dbReference type="NCBI Taxonomy" id="2569539"/>
    <lineage>
        <taxon>Bacteria</taxon>
        <taxon>Pseudomonadati</taxon>
        <taxon>Pseudomonadota</taxon>
        <taxon>Gammaproteobacteria</taxon>
        <taxon>Alteromonadales</taxon>
        <taxon>Ferrimonadaceae</taxon>
        <taxon>Ferrimonas</taxon>
    </lineage>
</organism>
<sequence length="182" mass="20339">MQGIIFTEFLDLVDTAFGPEVTEALFDEVELPSGGSYTRVGNYDHEEIVSLVVALSDKVKTPVPELLYTYGYHLFPKLMDHYSGRMSGCKSCFEFLYAVENEIHTHVKKIHADAEVPTFEFPQNSAEVMEVIYNSPRGLADVAHGLIARCADHYNESLGIKMTDLSGDNKTRVSFLLTHQSA</sequence>